<protein>
    <submittedName>
        <fullName evidence="1">Uncharacterized protein</fullName>
    </submittedName>
</protein>
<gene>
    <name evidence="1" type="ORF">CAP_6244</name>
</gene>
<evidence type="ECO:0000313" key="2">
    <source>
        <dbReference type="Proteomes" id="UP000019678"/>
    </source>
</evidence>
<dbReference type="EMBL" id="ASRX01000052">
    <property type="protein sequence ID" value="EYF02982.1"/>
    <property type="molecule type" value="Genomic_DNA"/>
</dbReference>
<dbReference type="AlphaFoldDB" id="A0A017T1X8"/>
<keyword evidence="2" id="KW-1185">Reference proteome</keyword>
<sequence>MPLPITPTQLTVVTRASTLAASRFPRALSILCGDQCTIQA</sequence>
<organism evidence="1 2">
    <name type="scientific">Chondromyces apiculatus DSM 436</name>
    <dbReference type="NCBI Taxonomy" id="1192034"/>
    <lineage>
        <taxon>Bacteria</taxon>
        <taxon>Pseudomonadati</taxon>
        <taxon>Myxococcota</taxon>
        <taxon>Polyangia</taxon>
        <taxon>Polyangiales</taxon>
        <taxon>Polyangiaceae</taxon>
        <taxon>Chondromyces</taxon>
    </lineage>
</organism>
<dbReference type="Proteomes" id="UP000019678">
    <property type="component" value="Unassembled WGS sequence"/>
</dbReference>
<evidence type="ECO:0000313" key="1">
    <source>
        <dbReference type="EMBL" id="EYF02982.1"/>
    </source>
</evidence>
<proteinExistence type="predicted"/>
<comment type="caution">
    <text evidence="1">The sequence shown here is derived from an EMBL/GenBank/DDBJ whole genome shotgun (WGS) entry which is preliminary data.</text>
</comment>
<name>A0A017T1X8_9BACT</name>
<dbReference type="STRING" id="1192034.CAP_6244"/>
<accession>A0A017T1X8</accession>
<reference evidence="1 2" key="1">
    <citation type="submission" date="2013-05" db="EMBL/GenBank/DDBJ databases">
        <title>Genome assembly of Chondromyces apiculatus DSM 436.</title>
        <authorList>
            <person name="Sharma G."/>
            <person name="Khatri I."/>
            <person name="Kaur C."/>
            <person name="Mayilraj S."/>
            <person name="Subramanian S."/>
        </authorList>
    </citation>
    <scope>NUCLEOTIDE SEQUENCE [LARGE SCALE GENOMIC DNA]</scope>
    <source>
        <strain evidence="1 2">DSM 436</strain>
    </source>
</reference>